<accession>A0A0W1RD19</accession>
<dbReference type="AlphaFoldDB" id="A0A0W1RD19"/>
<dbReference type="OrthoDB" id="275495at2157"/>
<sequence>METVPENIHETEEFILTDILHGIELDPQESLSLLSYMQERHEHLFGPFTTYFVLGSYERPFKYRLELALSELNSRLHAYAYLLAPQPDPDLPERLPALKIKFYLHAIYADAIPLILEHNTGGALAEFGRADHPVLLERTYVFPRGYKSHYDGSVDSLDAVHARGIELAYQADGENALCDALEQLIEEAEDNGISVTTADLTAYIEQELGGRLVPSYSGVLTDGIKHYEQLGQCFSWATEEDLRTSLTNVP</sequence>
<dbReference type="RefSeq" id="WP_058580106.1">
    <property type="nucleotide sequence ID" value="NZ_LOPU01000004.1"/>
</dbReference>
<dbReference type="Pfam" id="PF26508">
    <property type="entry name" value="DUF8170"/>
    <property type="match status" value="1"/>
</dbReference>
<evidence type="ECO:0000313" key="2">
    <source>
        <dbReference type="Proteomes" id="UP000054387"/>
    </source>
</evidence>
<protein>
    <submittedName>
        <fullName evidence="1">Uncharacterized protein</fullName>
    </submittedName>
</protein>
<evidence type="ECO:0000313" key="1">
    <source>
        <dbReference type="EMBL" id="KTG11374.1"/>
    </source>
</evidence>
<name>A0A0W1RD19_9EURY</name>
<dbReference type="Proteomes" id="UP000054387">
    <property type="component" value="Unassembled WGS sequence"/>
</dbReference>
<keyword evidence="2" id="KW-1185">Reference proteome</keyword>
<dbReference type="EMBL" id="LOPU01000004">
    <property type="protein sequence ID" value="KTG11374.1"/>
    <property type="molecule type" value="Genomic_DNA"/>
</dbReference>
<proteinExistence type="predicted"/>
<reference evidence="1 2" key="1">
    <citation type="submission" date="2015-12" db="EMBL/GenBank/DDBJ databases">
        <title>Haloprofundus marisrubri gen. nov., sp. nov., an extremely halophilic archaeon isolated from the Discovery deep brine-seawater interface in the Red Sea.</title>
        <authorList>
            <person name="Zhang G."/>
            <person name="Stingl U."/>
            <person name="Rashid M."/>
        </authorList>
    </citation>
    <scope>NUCLEOTIDE SEQUENCE [LARGE SCALE GENOMIC DNA]</scope>
    <source>
        <strain evidence="1 2">SB9</strain>
    </source>
</reference>
<comment type="caution">
    <text evidence="1">The sequence shown here is derived from an EMBL/GenBank/DDBJ whole genome shotgun (WGS) entry which is preliminary data.</text>
</comment>
<organism evidence="1 2">
    <name type="scientific">Haloprofundus marisrubri</name>
    <dbReference type="NCBI Taxonomy" id="1514971"/>
    <lineage>
        <taxon>Archaea</taxon>
        <taxon>Methanobacteriati</taxon>
        <taxon>Methanobacteriota</taxon>
        <taxon>Stenosarchaea group</taxon>
        <taxon>Halobacteria</taxon>
        <taxon>Halobacteriales</taxon>
        <taxon>Haloferacaceae</taxon>
        <taxon>Haloprofundus</taxon>
    </lineage>
</organism>
<dbReference type="InterPro" id="IPR058483">
    <property type="entry name" value="DUF8170"/>
</dbReference>
<dbReference type="STRING" id="1514971.AUR64_03720"/>
<gene>
    <name evidence="1" type="ORF">AUR64_03720</name>
</gene>